<evidence type="ECO:0000313" key="1">
    <source>
        <dbReference type="EnsemblPlants" id="EMT20792"/>
    </source>
</evidence>
<dbReference type="EnsemblPlants" id="EMT20792">
    <property type="protein sequence ID" value="EMT20792"/>
    <property type="gene ID" value="F775_24987"/>
</dbReference>
<organism evidence="1">
    <name type="scientific">Aegilops tauschii</name>
    <name type="common">Tausch's goatgrass</name>
    <name type="synonym">Aegilops squarrosa</name>
    <dbReference type="NCBI Taxonomy" id="37682"/>
    <lineage>
        <taxon>Eukaryota</taxon>
        <taxon>Viridiplantae</taxon>
        <taxon>Streptophyta</taxon>
        <taxon>Embryophyta</taxon>
        <taxon>Tracheophyta</taxon>
        <taxon>Spermatophyta</taxon>
        <taxon>Magnoliopsida</taxon>
        <taxon>Liliopsida</taxon>
        <taxon>Poales</taxon>
        <taxon>Poaceae</taxon>
        <taxon>BOP clade</taxon>
        <taxon>Pooideae</taxon>
        <taxon>Triticodae</taxon>
        <taxon>Triticeae</taxon>
        <taxon>Triticinae</taxon>
        <taxon>Aegilops</taxon>
    </lineage>
</organism>
<protein>
    <submittedName>
        <fullName evidence="1">Uncharacterized protein</fullName>
    </submittedName>
</protein>
<accession>M8C169</accession>
<name>M8C169_AEGTA</name>
<reference evidence="1" key="1">
    <citation type="submission" date="2015-06" db="UniProtKB">
        <authorList>
            <consortium name="EnsemblPlants"/>
        </authorList>
    </citation>
    <scope>IDENTIFICATION</scope>
</reference>
<sequence length="110" mass="12211">MPLLLLYPLNLCLPLHQRLLWPPTAPLQPKQFFRATPAALSSPMCRSPTTRPFLATFYLGNLSRYRLLLQSIPRAPSKQCNNVHSHGVLYAVRMGEACIILVLAEGSLAG</sequence>
<dbReference type="AlphaFoldDB" id="M8C169"/>
<proteinExistence type="predicted"/>